<dbReference type="SMART" id="SM00155">
    <property type="entry name" value="PLDc"/>
    <property type="match status" value="2"/>
</dbReference>
<keyword evidence="3" id="KW-0444">Lipid biosynthesis</keyword>
<dbReference type="SUPFAM" id="SSF56024">
    <property type="entry name" value="Phospholipase D/nuclease"/>
    <property type="match status" value="2"/>
</dbReference>
<dbReference type="NCBIfam" id="TIGR04265">
    <property type="entry name" value="bac_cardiolipin"/>
    <property type="match status" value="1"/>
</dbReference>
<evidence type="ECO:0000256" key="2">
    <source>
        <dbReference type="ARBA" id="ARBA00022475"/>
    </source>
</evidence>
<keyword evidence="9" id="KW-0472">Membrane</keyword>
<comment type="subcellular location">
    <subcellularLocation>
        <location evidence="1">Cell membrane</location>
    </subcellularLocation>
</comment>
<dbReference type="Gene3D" id="3.30.870.10">
    <property type="entry name" value="Endonuclease Chain A"/>
    <property type="match status" value="2"/>
</dbReference>
<evidence type="ECO:0000256" key="5">
    <source>
        <dbReference type="ARBA" id="ARBA00022692"/>
    </source>
</evidence>
<keyword evidence="11" id="KW-1208">Phospholipid metabolism</keyword>
<accession>A0A6M0QB26</accession>
<keyword evidence="6" id="KW-0677">Repeat</keyword>
<dbReference type="InterPro" id="IPR025202">
    <property type="entry name" value="PLD-like_dom"/>
</dbReference>
<evidence type="ECO:0000256" key="1">
    <source>
        <dbReference type="ARBA" id="ARBA00004236"/>
    </source>
</evidence>
<gene>
    <name evidence="14" type="primary">cls</name>
    <name evidence="14" type="ORF">G4D63_14515</name>
</gene>
<dbReference type="EC" id="2.7.8.-" evidence="12"/>
<evidence type="ECO:0000256" key="12">
    <source>
        <dbReference type="NCBIfam" id="TIGR04265"/>
    </source>
</evidence>
<evidence type="ECO:0000256" key="11">
    <source>
        <dbReference type="ARBA" id="ARBA00023264"/>
    </source>
</evidence>
<keyword evidence="2" id="KW-1003">Cell membrane</keyword>
<keyword evidence="8" id="KW-0443">Lipid metabolism</keyword>
<keyword evidence="5" id="KW-0812">Transmembrane</keyword>
<evidence type="ECO:0000259" key="13">
    <source>
        <dbReference type="PROSITE" id="PS50035"/>
    </source>
</evidence>
<sequence>MELVLLVLFIIFLWMAFDYRLGRISHIKKVNMQEYPLRKSDISLFITGQSLYKDLFHHIEHATNHIHVLFYIVKDDEISKEFLQLLMKKAQDGVEVRLLLDRIGSKDITKKMQKDLKENGVLFSFCHVPKLPYLFYSINERNHRKISVIDGRIGYLGGFNIGKEYIGLNPKLGDWRDYHLRIEGEGVQDLQKQFIYDWEDATKYTIPSNSTYYPTPHQGEITHKVVPTNAVFLEKVFIELIKNAKKEIIIGTPYFIPSAPLFEELIHAAKKGIDVKVIVPIIGDHPLVKEAAFPYFKPLLDAGCKVYRYNSGFFHAKVIVIDEQVCDIGTANFDKRSLYLNHEINCLIYNQPFIRKVRSLLLQDIQTSEEVTPELLANRSFLQRGKEAFSTLVSGFL</sequence>
<evidence type="ECO:0000256" key="6">
    <source>
        <dbReference type="ARBA" id="ARBA00022737"/>
    </source>
</evidence>
<evidence type="ECO:0000256" key="7">
    <source>
        <dbReference type="ARBA" id="ARBA00022989"/>
    </source>
</evidence>
<feature type="domain" description="PLD phosphodiesterase" evidence="13">
    <location>
        <begin position="310"/>
        <end position="337"/>
    </location>
</feature>
<dbReference type="CDD" id="cd09110">
    <property type="entry name" value="PLDc_CLS_1"/>
    <property type="match status" value="1"/>
</dbReference>
<dbReference type="FunFam" id="3.30.870.10:FF:000014">
    <property type="entry name" value="Cardiolipin synthase"/>
    <property type="match status" value="1"/>
</dbReference>
<dbReference type="InterPro" id="IPR001736">
    <property type="entry name" value="PLipase_D/transphosphatidylase"/>
</dbReference>
<dbReference type="GO" id="GO:0008808">
    <property type="term" value="F:cardiolipin synthase activity"/>
    <property type="evidence" value="ECO:0007669"/>
    <property type="project" value="UniProtKB-UniRule"/>
</dbReference>
<evidence type="ECO:0000256" key="8">
    <source>
        <dbReference type="ARBA" id="ARBA00023098"/>
    </source>
</evidence>
<comment type="caution">
    <text evidence="14">The sequence shown here is derived from an EMBL/GenBank/DDBJ whole genome shotgun (WGS) entry which is preliminary data.</text>
</comment>
<keyword evidence="10" id="KW-0594">Phospholipid biosynthesis</keyword>
<protein>
    <recommendedName>
        <fullName evidence="12">Cardiolipin synthase</fullName>
        <ecNumber evidence="12">2.7.8.-</ecNumber>
    </recommendedName>
</protein>
<evidence type="ECO:0000313" key="15">
    <source>
        <dbReference type="Proteomes" id="UP000481043"/>
    </source>
</evidence>
<dbReference type="GO" id="GO:0005886">
    <property type="term" value="C:plasma membrane"/>
    <property type="evidence" value="ECO:0007669"/>
    <property type="project" value="UniProtKB-SubCell"/>
</dbReference>
<keyword evidence="15" id="KW-1185">Reference proteome</keyword>
<reference evidence="14 15" key="1">
    <citation type="submission" date="2020-02" db="EMBL/GenBank/DDBJ databases">
        <title>Bacillus aquiflavi sp. nov., isolated from yellow water of strong flavor Chinese baijiu in Yibin region of China.</title>
        <authorList>
            <person name="Xie J."/>
        </authorList>
    </citation>
    <scope>NUCLEOTIDE SEQUENCE [LARGE SCALE GENOMIC DNA]</scope>
    <source>
        <strain evidence="14 15">SA4</strain>
    </source>
</reference>
<evidence type="ECO:0000256" key="9">
    <source>
        <dbReference type="ARBA" id="ARBA00023136"/>
    </source>
</evidence>
<dbReference type="GO" id="GO:0032049">
    <property type="term" value="P:cardiolipin biosynthetic process"/>
    <property type="evidence" value="ECO:0007669"/>
    <property type="project" value="UniProtKB-UniRule"/>
</dbReference>
<evidence type="ECO:0000256" key="10">
    <source>
        <dbReference type="ARBA" id="ARBA00023209"/>
    </source>
</evidence>
<keyword evidence="7" id="KW-1133">Transmembrane helix</keyword>
<name>A0A6M0QB26_9BACI</name>
<dbReference type="Pfam" id="PF13091">
    <property type="entry name" value="PLDc_2"/>
    <property type="match status" value="2"/>
</dbReference>
<dbReference type="InterPro" id="IPR022924">
    <property type="entry name" value="Cardiolipin_synthase"/>
</dbReference>
<dbReference type="PANTHER" id="PTHR21248:SF7">
    <property type="entry name" value="MINOR CARDIOLIPIN SYNTHASE CLSB"/>
    <property type="match status" value="1"/>
</dbReference>
<dbReference type="RefSeq" id="WP_163180422.1">
    <property type="nucleotide sequence ID" value="NZ_JAAIWM010000005.1"/>
</dbReference>
<dbReference type="PIRSF" id="PIRSF000850">
    <property type="entry name" value="Phospholipase_D_PSS"/>
    <property type="match status" value="1"/>
</dbReference>
<evidence type="ECO:0000256" key="3">
    <source>
        <dbReference type="ARBA" id="ARBA00022516"/>
    </source>
</evidence>
<evidence type="ECO:0000313" key="14">
    <source>
        <dbReference type="EMBL" id="NEY72949.1"/>
    </source>
</evidence>
<proteinExistence type="predicted"/>
<organism evidence="14 15">
    <name type="scientific">Bacillus mesophilus</name>
    <dbReference type="NCBI Taxonomy" id="1808955"/>
    <lineage>
        <taxon>Bacteria</taxon>
        <taxon>Bacillati</taxon>
        <taxon>Bacillota</taxon>
        <taxon>Bacilli</taxon>
        <taxon>Bacillales</taxon>
        <taxon>Bacillaceae</taxon>
        <taxon>Bacillus</taxon>
    </lineage>
</organism>
<dbReference type="AlphaFoldDB" id="A0A6M0QB26"/>
<dbReference type="PROSITE" id="PS50035">
    <property type="entry name" value="PLD"/>
    <property type="match status" value="2"/>
</dbReference>
<dbReference type="EMBL" id="JAAIWM010000005">
    <property type="protein sequence ID" value="NEY72949.1"/>
    <property type="molecule type" value="Genomic_DNA"/>
</dbReference>
<dbReference type="Proteomes" id="UP000481043">
    <property type="component" value="Unassembled WGS sequence"/>
</dbReference>
<keyword evidence="4" id="KW-0808">Transferase</keyword>
<feature type="domain" description="PLD phosphodiesterase" evidence="13">
    <location>
        <begin position="138"/>
        <end position="165"/>
    </location>
</feature>
<dbReference type="PANTHER" id="PTHR21248">
    <property type="entry name" value="CARDIOLIPIN SYNTHASE"/>
    <property type="match status" value="1"/>
</dbReference>
<dbReference type="CDD" id="cd09112">
    <property type="entry name" value="PLDc_CLS_2"/>
    <property type="match status" value="1"/>
</dbReference>
<evidence type="ECO:0000256" key="4">
    <source>
        <dbReference type="ARBA" id="ARBA00022679"/>
    </source>
</evidence>